<dbReference type="GO" id="GO:0005886">
    <property type="term" value="C:plasma membrane"/>
    <property type="evidence" value="ECO:0007669"/>
    <property type="project" value="UniProtKB-SubCell"/>
</dbReference>
<proteinExistence type="inferred from homology"/>
<dbReference type="HOGENOM" id="CLU_114342_3_2_10"/>
<keyword evidence="11" id="KW-0915">Sodium</keyword>
<feature type="transmembrane region" description="Helical" evidence="11">
    <location>
        <begin position="37"/>
        <end position="58"/>
    </location>
</feature>
<feature type="binding site" evidence="11">
    <location>
        <position position="79"/>
    </location>
    <ligand>
        <name>Na(+)</name>
        <dbReference type="ChEBI" id="CHEBI:29101"/>
        <note>structural</note>
    </ligand>
</feature>
<evidence type="ECO:0000256" key="11">
    <source>
        <dbReference type="HAMAP-Rule" id="MF_00454"/>
    </source>
</evidence>
<evidence type="ECO:0000256" key="1">
    <source>
        <dbReference type="ARBA" id="ARBA00004651"/>
    </source>
</evidence>
<evidence type="ECO:0000256" key="7">
    <source>
        <dbReference type="ARBA" id="ARBA00023136"/>
    </source>
</evidence>
<reference evidence="13" key="1">
    <citation type="submission" date="2012-06" db="EMBL/GenBank/DDBJ databases">
        <title>The complete genome of Flexibacter litoralis DSM 6794.</title>
        <authorList>
            <person name="Lucas S."/>
            <person name="Copeland A."/>
            <person name="Lapidus A."/>
            <person name="Glavina del Rio T."/>
            <person name="Dalin E."/>
            <person name="Tice H."/>
            <person name="Bruce D."/>
            <person name="Goodwin L."/>
            <person name="Pitluck S."/>
            <person name="Peters L."/>
            <person name="Ovchinnikova G."/>
            <person name="Lu M."/>
            <person name="Kyrpides N."/>
            <person name="Mavromatis K."/>
            <person name="Ivanova N."/>
            <person name="Brettin T."/>
            <person name="Detter J.C."/>
            <person name="Han C."/>
            <person name="Larimer F."/>
            <person name="Land M."/>
            <person name="Hauser L."/>
            <person name="Markowitz V."/>
            <person name="Cheng J.-F."/>
            <person name="Hugenholtz P."/>
            <person name="Woyke T."/>
            <person name="Wu D."/>
            <person name="Spring S."/>
            <person name="Lang E."/>
            <person name="Kopitz M."/>
            <person name="Brambilla E."/>
            <person name="Klenk H.-P."/>
            <person name="Eisen J.A."/>
        </authorList>
    </citation>
    <scope>NUCLEOTIDE SEQUENCE [LARGE SCALE GENOMIC DNA]</scope>
    <source>
        <strain evidence="13">ATCC 23117 / DSM 6794 / NBRC 15988 / NCIMB 1366 / Sio-4</strain>
    </source>
</reference>
<dbReference type="GO" id="GO:0062054">
    <property type="term" value="F:fluoride channel activity"/>
    <property type="evidence" value="ECO:0007669"/>
    <property type="project" value="UniProtKB-UniRule"/>
</dbReference>
<dbReference type="GO" id="GO:0046872">
    <property type="term" value="F:metal ion binding"/>
    <property type="evidence" value="ECO:0007669"/>
    <property type="project" value="UniProtKB-KW"/>
</dbReference>
<gene>
    <name evidence="11" type="primary">fluC</name>
    <name evidence="11" type="synonym">crcB</name>
    <name evidence="12" type="ordered locus">Fleli_2974</name>
</gene>
<feature type="transmembrane region" description="Helical" evidence="11">
    <location>
        <begin position="102"/>
        <end position="125"/>
    </location>
</feature>
<dbReference type="HAMAP" id="MF_00454">
    <property type="entry name" value="FluC"/>
    <property type="match status" value="1"/>
</dbReference>
<evidence type="ECO:0000256" key="4">
    <source>
        <dbReference type="ARBA" id="ARBA00022692"/>
    </source>
</evidence>
<keyword evidence="2 11" id="KW-1003">Cell membrane</keyword>
<evidence type="ECO:0000256" key="6">
    <source>
        <dbReference type="ARBA" id="ARBA00023065"/>
    </source>
</evidence>
<comment type="subcellular location">
    <subcellularLocation>
        <location evidence="11">Cell inner membrane</location>
        <topology evidence="11">Multi-pass membrane protein</topology>
    </subcellularLocation>
    <subcellularLocation>
        <location evidence="1">Cell membrane</location>
        <topology evidence="1">Multi-pass membrane protein</topology>
    </subcellularLocation>
</comment>
<comment type="function">
    <text evidence="11">Fluoride-specific ion channel. Important for reducing fluoride concentration in the cell, thus reducing its toxicity.</text>
</comment>
<comment type="similarity">
    <text evidence="9 11">Belongs to the fluoride channel Fluc/FEX (TC 1.A.43) family.</text>
</comment>
<keyword evidence="13" id="KW-1185">Reference proteome</keyword>
<dbReference type="GO" id="GO:0140114">
    <property type="term" value="P:cellular detoxification of fluoride"/>
    <property type="evidence" value="ECO:0007669"/>
    <property type="project" value="UniProtKB-UniRule"/>
</dbReference>
<keyword evidence="11" id="KW-0479">Metal-binding</keyword>
<comment type="activity regulation">
    <text evidence="11">Na(+) is not transported, but it plays an essential structural role and its presence is essential for fluoride channel function.</text>
</comment>
<evidence type="ECO:0000256" key="3">
    <source>
        <dbReference type="ARBA" id="ARBA00022519"/>
    </source>
</evidence>
<evidence type="ECO:0000256" key="10">
    <source>
        <dbReference type="ARBA" id="ARBA00035585"/>
    </source>
</evidence>
<evidence type="ECO:0000313" key="12">
    <source>
        <dbReference type="EMBL" id="AFM05318.1"/>
    </source>
</evidence>
<dbReference type="PANTHER" id="PTHR28259">
    <property type="entry name" value="FLUORIDE EXPORT PROTEIN 1-RELATED"/>
    <property type="match status" value="1"/>
</dbReference>
<organism evidence="12 13">
    <name type="scientific">Bernardetia litoralis (strain ATCC 23117 / DSM 6794 / NBRC 15988 / NCIMB 1366 / Fx l1 / Sio-4)</name>
    <name type="common">Flexibacter litoralis</name>
    <dbReference type="NCBI Taxonomy" id="880071"/>
    <lineage>
        <taxon>Bacteria</taxon>
        <taxon>Pseudomonadati</taxon>
        <taxon>Bacteroidota</taxon>
        <taxon>Cytophagia</taxon>
        <taxon>Cytophagales</taxon>
        <taxon>Bernardetiaceae</taxon>
        <taxon>Bernardetia</taxon>
    </lineage>
</organism>
<dbReference type="Pfam" id="PF02537">
    <property type="entry name" value="CRCB"/>
    <property type="match status" value="1"/>
</dbReference>
<dbReference type="Proteomes" id="UP000006054">
    <property type="component" value="Chromosome"/>
</dbReference>
<keyword evidence="6 11" id="KW-0406">Ion transport</keyword>
<feature type="transmembrane region" description="Helical" evidence="11">
    <location>
        <begin position="70"/>
        <end position="90"/>
    </location>
</feature>
<evidence type="ECO:0000256" key="8">
    <source>
        <dbReference type="ARBA" id="ARBA00023303"/>
    </source>
</evidence>
<dbReference type="NCBIfam" id="TIGR00494">
    <property type="entry name" value="crcB"/>
    <property type="match status" value="1"/>
</dbReference>
<dbReference type="InterPro" id="IPR003691">
    <property type="entry name" value="FluC"/>
</dbReference>
<sequence>MNIPTLSLVAIFIGGGLGSIARFLLSKWIIAHSSGFPTATFVTNFLACIVLGFLAYYLGEAKKESEQLLAALFMTGFCGGFSTFSTLNLETFKLIQAQNYQIAFLYTFSNIIIGFLGIAIGFWLIGLFK</sequence>
<evidence type="ECO:0000256" key="5">
    <source>
        <dbReference type="ARBA" id="ARBA00022989"/>
    </source>
</evidence>
<name>I4AMY3_BERLS</name>
<dbReference type="OrthoDB" id="9815830at2"/>
<feature type="transmembrane region" description="Helical" evidence="11">
    <location>
        <begin position="6"/>
        <end position="25"/>
    </location>
</feature>
<feature type="binding site" evidence="11">
    <location>
        <position position="82"/>
    </location>
    <ligand>
        <name>Na(+)</name>
        <dbReference type="ChEBI" id="CHEBI:29101"/>
        <note>structural</note>
    </ligand>
</feature>
<evidence type="ECO:0000313" key="13">
    <source>
        <dbReference type="Proteomes" id="UP000006054"/>
    </source>
</evidence>
<keyword evidence="4 11" id="KW-0812">Transmembrane</keyword>
<keyword evidence="5 11" id="KW-1133">Transmembrane helix</keyword>
<comment type="catalytic activity">
    <reaction evidence="10">
        <text>fluoride(in) = fluoride(out)</text>
        <dbReference type="Rhea" id="RHEA:76159"/>
        <dbReference type="ChEBI" id="CHEBI:17051"/>
    </reaction>
    <physiologicalReaction direction="left-to-right" evidence="10">
        <dbReference type="Rhea" id="RHEA:76160"/>
    </physiologicalReaction>
</comment>
<keyword evidence="11" id="KW-0813">Transport</keyword>
<dbReference type="eggNOG" id="COG0239">
    <property type="taxonomic scope" value="Bacteria"/>
</dbReference>
<protein>
    <recommendedName>
        <fullName evidence="11">Fluoride-specific ion channel FluC</fullName>
    </recommendedName>
</protein>
<dbReference type="PANTHER" id="PTHR28259:SF1">
    <property type="entry name" value="FLUORIDE EXPORT PROTEIN 1-RELATED"/>
    <property type="match status" value="1"/>
</dbReference>
<dbReference type="KEGG" id="fli:Fleli_2974"/>
<keyword evidence="8 11" id="KW-0407">Ion channel</keyword>
<keyword evidence="3 11" id="KW-0997">Cell inner membrane</keyword>
<evidence type="ECO:0000256" key="9">
    <source>
        <dbReference type="ARBA" id="ARBA00035120"/>
    </source>
</evidence>
<keyword evidence="7 11" id="KW-0472">Membrane</keyword>
<evidence type="ECO:0000256" key="2">
    <source>
        <dbReference type="ARBA" id="ARBA00022475"/>
    </source>
</evidence>
<dbReference type="AlphaFoldDB" id="I4AMY3"/>
<dbReference type="EMBL" id="CP003345">
    <property type="protein sequence ID" value="AFM05318.1"/>
    <property type="molecule type" value="Genomic_DNA"/>
</dbReference>
<accession>I4AMY3</accession>
<dbReference type="STRING" id="880071.Fleli_2974"/>
<dbReference type="RefSeq" id="WP_014798752.1">
    <property type="nucleotide sequence ID" value="NC_018018.1"/>
</dbReference>